<dbReference type="GO" id="GO:0043565">
    <property type="term" value="F:sequence-specific DNA binding"/>
    <property type="evidence" value="ECO:0007669"/>
    <property type="project" value="InterPro"/>
</dbReference>
<dbReference type="AlphaFoldDB" id="A0A0G0K868"/>
<evidence type="ECO:0008006" key="3">
    <source>
        <dbReference type="Google" id="ProtNLM"/>
    </source>
</evidence>
<dbReference type="InterPro" id="IPR038116">
    <property type="entry name" value="TrpR-like_sf"/>
</dbReference>
<sequence length="148" mass="17097">MTQISRHRLTQDRSNRIEDLFIETLANLKNKDVLKNFVNDFFSPTEKIVFSKRLACAVLLYKGHDYQSISDLLHITPNTIAKINLRIQYGGSGLTEVVKLVVNSQAKQVFLEEIKDMLDLQTKGTNFARRAERQRGRKVKIQKLTSEF</sequence>
<proteinExistence type="predicted"/>
<dbReference type="InterPro" id="IPR000831">
    <property type="entry name" value="Trp_repress"/>
</dbReference>
<dbReference type="Proteomes" id="UP000034181">
    <property type="component" value="Unassembled WGS sequence"/>
</dbReference>
<reference evidence="1 2" key="1">
    <citation type="journal article" date="2015" name="Nature">
        <title>rRNA introns, odd ribosomes, and small enigmatic genomes across a large radiation of phyla.</title>
        <authorList>
            <person name="Brown C.T."/>
            <person name="Hug L.A."/>
            <person name="Thomas B.C."/>
            <person name="Sharon I."/>
            <person name="Castelle C.J."/>
            <person name="Singh A."/>
            <person name="Wilkins M.J."/>
            <person name="Williams K.H."/>
            <person name="Banfield J.F."/>
        </authorList>
    </citation>
    <scope>NUCLEOTIDE SEQUENCE [LARGE SCALE GENOMIC DNA]</scope>
</reference>
<dbReference type="InterPro" id="IPR010921">
    <property type="entry name" value="Trp_repressor/repl_initiator"/>
</dbReference>
<accession>A0A0G0K868</accession>
<gene>
    <name evidence="1" type="ORF">US96_C0003G0021</name>
</gene>
<dbReference type="SUPFAM" id="SSF48295">
    <property type="entry name" value="TrpR-like"/>
    <property type="match status" value="1"/>
</dbReference>
<dbReference type="Gene3D" id="1.10.1270.10">
    <property type="entry name" value="TrpR-like"/>
    <property type="match status" value="1"/>
</dbReference>
<dbReference type="GO" id="GO:0003700">
    <property type="term" value="F:DNA-binding transcription factor activity"/>
    <property type="evidence" value="ECO:0007669"/>
    <property type="project" value="InterPro"/>
</dbReference>
<organism evidence="1 2">
    <name type="scientific">Candidatus Woesebacteria bacterium GW2011_GWB1_38_5b</name>
    <dbReference type="NCBI Taxonomy" id="1618569"/>
    <lineage>
        <taxon>Bacteria</taxon>
        <taxon>Candidatus Woeseibacteriota</taxon>
    </lineage>
</organism>
<evidence type="ECO:0000313" key="1">
    <source>
        <dbReference type="EMBL" id="KKQ75863.1"/>
    </source>
</evidence>
<name>A0A0G0K868_9BACT</name>
<protein>
    <recommendedName>
        <fullName evidence="3">TrpR like protein, YerC/YecD</fullName>
    </recommendedName>
</protein>
<dbReference type="EMBL" id="LBUZ01000003">
    <property type="protein sequence ID" value="KKQ75863.1"/>
    <property type="molecule type" value="Genomic_DNA"/>
</dbReference>
<comment type="caution">
    <text evidence="1">The sequence shown here is derived from an EMBL/GenBank/DDBJ whole genome shotgun (WGS) entry which is preliminary data.</text>
</comment>
<dbReference type="Pfam" id="PF01371">
    <property type="entry name" value="Trp_repressor"/>
    <property type="match status" value="1"/>
</dbReference>
<evidence type="ECO:0000313" key="2">
    <source>
        <dbReference type="Proteomes" id="UP000034181"/>
    </source>
</evidence>